<proteinExistence type="predicted"/>
<dbReference type="InterPro" id="IPR051319">
    <property type="entry name" value="Oligoribo/pAp-PDE_c-di-AMP_PDE"/>
</dbReference>
<organism evidence="2 3">
    <name type="scientific">Desulfosalsimonas propionicica</name>
    <dbReference type="NCBI Taxonomy" id="332175"/>
    <lineage>
        <taxon>Bacteria</taxon>
        <taxon>Pseudomonadati</taxon>
        <taxon>Thermodesulfobacteriota</taxon>
        <taxon>Desulfobacteria</taxon>
        <taxon>Desulfobacterales</taxon>
        <taxon>Desulfosalsimonadaceae</taxon>
        <taxon>Desulfosalsimonas</taxon>
    </lineage>
</organism>
<comment type="caution">
    <text evidence="2">The sequence shown here is derived from an EMBL/GenBank/DDBJ whole genome shotgun (WGS) entry which is preliminary data.</text>
</comment>
<dbReference type="Gene3D" id="3.90.1640.10">
    <property type="entry name" value="inorganic pyrophosphatase (n-terminal core)"/>
    <property type="match status" value="1"/>
</dbReference>
<keyword evidence="2" id="KW-0378">Hydrolase</keyword>
<dbReference type="SUPFAM" id="SSF64182">
    <property type="entry name" value="DHH phosphoesterases"/>
    <property type="match status" value="1"/>
</dbReference>
<dbReference type="AlphaFoldDB" id="A0A7W0C6B3"/>
<keyword evidence="3" id="KW-1185">Reference proteome</keyword>
<evidence type="ECO:0000313" key="3">
    <source>
        <dbReference type="Proteomes" id="UP000525298"/>
    </source>
</evidence>
<dbReference type="Proteomes" id="UP000525298">
    <property type="component" value="Unassembled WGS sequence"/>
</dbReference>
<evidence type="ECO:0000313" key="2">
    <source>
        <dbReference type="EMBL" id="MBA2879956.1"/>
    </source>
</evidence>
<name>A0A7W0C6B3_9BACT</name>
<evidence type="ECO:0000259" key="1">
    <source>
        <dbReference type="Pfam" id="PF01368"/>
    </source>
</evidence>
<dbReference type="InterPro" id="IPR001667">
    <property type="entry name" value="DDH_dom"/>
</dbReference>
<protein>
    <submittedName>
        <fullName evidence="2">NanoRNase/pAp phosphatase (C-di-AMP/oligoRNAs hydrolase)</fullName>
    </submittedName>
</protein>
<dbReference type="EMBL" id="JACDUS010000001">
    <property type="protein sequence ID" value="MBA2879956.1"/>
    <property type="molecule type" value="Genomic_DNA"/>
</dbReference>
<gene>
    <name evidence="2" type="ORF">HNR65_000263</name>
</gene>
<dbReference type="PANTHER" id="PTHR47618">
    <property type="entry name" value="BIFUNCTIONAL OLIGORIBONUCLEASE AND PAP PHOSPHATASE NRNA"/>
    <property type="match status" value="1"/>
</dbReference>
<dbReference type="InterPro" id="IPR038763">
    <property type="entry name" value="DHH_sf"/>
</dbReference>
<sequence length="338" mass="38306">MTLSTAQKLQHLMEQFSGSDHVLVLINADPDAIASAMALKRILWRRVTRLTLSNINTITRPDNMAMIRLLDVTLIHVTKITPNEFNKVVLLDSQPSHNESFREFKFNVIIDHHEPDSYDAPFRDVRPEYGATASIMTEYLKTAKIKPSDKLATALFHGIKTDTNNFERMATNADIQAFQFLFRHANIHLARRIEQVDLRMGFLDYFKQAISEKTVADDRICVHLGNVETPDICVLIADFFMRVNTVTWSIVSGLCEGRLIIILRNDGLRKDAGGVAAKQFGRFGTAGGHKSMARAEIPLETVRENLQNLEKDTVQQWILERINAVFDQCQKPKTDASP</sequence>
<feature type="domain" description="DDH" evidence="1">
    <location>
        <begin position="23"/>
        <end position="159"/>
    </location>
</feature>
<reference evidence="2 3" key="1">
    <citation type="submission" date="2020-07" db="EMBL/GenBank/DDBJ databases">
        <title>Genomic Encyclopedia of Type Strains, Phase IV (KMG-IV): sequencing the most valuable type-strain genomes for metagenomic binning, comparative biology and taxonomic classification.</title>
        <authorList>
            <person name="Goeker M."/>
        </authorList>
    </citation>
    <scope>NUCLEOTIDE SEQUENCE [LARGE SCALE GENOMIC DNA]</scope>
    <source>
        <strain evidence="2 3">DSM 17721</strain>
    </source>
</reference>
<accession>A0A7W0C6B3</accession>
<dbReference type="PANTHER" id="PTHR47618:SF1">
    <property type="entry name" value="BIFUNCTIONAL OLIGORIBONUCLEASE AND PAP PHOSPHATASE NRNA"/>
    <property type="match status" value="1"/>
</dbReference>
<dbReference type="GO" id="GO:0016787">
    <property type="term" value="F:hydrolase activity"/>
    <property type="evidence" value="ECO:0007669"/>
    <property type="project" value="UniProtKB-KW"/>
</dbReference>
<dbReference type="RefSeq" id="WP_181549636.1">
    <property type="nucleotide sequence ID" value="NZ_JACDUS010000001.1"/>
</dbReference>
<dbReference type="Pfam" id="PF01368">
    <property type="entry name" value="DHH"/>
    <property type="match status" value="1"/>
</dbReference>